<accession>A0ABR3CF45</accession>
<dbReference type="RefSeq" id="XP_066632291.1">
    <property type="nucleotide sequence ID" value="XM_066778196.1"/>
</dbReference>
<protein>
    <submittedName>
        <fullName evidence="1">Uncharacterized protein</fullName>
    </submittedName>
</protein>
<evidence type="ECO:0000313" key="2">
    <source>
        <dbReference type="Proteomes" id="UP001430584"/>
    </source>
</evidence>
<gene>
    <name evidence="1" type="ORF">SLS55_006767</name>
</gene>
<evidence type="ECO:0000313" key="1">
    <source>
        <dbReference type="EMBL" id="KAL0259262.1"/>
    </source>
</evidence>
<proteinExistence type="predicted"/>
<dbReference type="Proteomes" id="UP001430584">
    <property type="component" value="Unassembled WGS sequence"/>
</dbReference>
<dbReference type="EMBL" id="JAJVCZ030000006">
    <property type="protein sequence ID" value="KAL0259262.1"/>
    <property type="molecule type" value="Genomic_DNA"/>
</dbReference>
<dbReference type="GeneID" id="92010852"/>
<reference evidence="1 2" key="1">
    <citation type="submission" date="2024-02" db="EMBL/GenBank/DDBJ databases">
        <title>De novo assembly and annotation of 12 fungi associated with fruit tree decline syndrome in Ontario, Canada.</title>
        <authorList>
            <person name="Sulman M."/>
            <person name="Ellouze W."/>
            <person name="Ilyukhin E."/>
        </authorList>
    </citation>
    <scope>NUCLEOTIDE SEQUENCE [LARGE SCALE GENOMIC DNA]</scope>
    <source>
        <strain evidence="1 2">FDS-637</strain>
    </source>
</reference>
<name>A0ABR3CF45_9PEZI</name>
<comment type="caution">
    <text evidence="1">The sequence shown here is derived from an EMBL/GenBank/DDBJ whole genome shotgun (WGS) entry which is preliminary data.</text>
</comment>
<organism evidence="1 2">
    <name type="scientific">Diplodia seriata</name>
    <dbReference type="NCBI Taxonomy" id="420778"/>
    <lineage>
        <taxon>Eukaryota</taxon>
        <taxon>Fungi</taxon>
        <taxon>Dikarya</taxon>
        <taxon>Ascomycota</taxon>
        <taxon>Pezizomycotina</taxon>
        <taxon>Dothideomycetes</taxon>
        <taxon>Dothideomycetes incertae sedis</taxon>
        <taxon>Botryosphaeriales</taxon>
        <taxon>Botryosphaeriaceae</taxon>
        <taxon>Diplodia</taxon>
    </lineage>
</organism>
<keyword evidence="2" id="KW-1185">Reference proteome</keyword>
<sequence length="200" mass="21440">MQRVSIEFPFLSIPGANPNTLFRLAPIQAITATNPVALAGSAAYGTRVLSAVFDPPCDAYASLEGAPLTIFDARKPARAAIAGDTLFTSAFATVGGGTEGGDVGPYPLTFFQRVVQQPLFADPSKGCDRQLRRFDTVVTKKPFLPVLVKGVVWASAEIFQGDVGGEADEEGYKGRRWHGAWGVRVDTAFVEWNKVDCDSL</sequence>